<evidence type="ECO:0000313" key="1">
    <source>
        <dbReference type="EMBL" id="AGT74560.1"/>
    </source>
</evidence>
<dbReference type="EMBL" id="CP006691">
    <property type="protein sequence ID" value="AGT74560.1"/>
    <property type="molecule type" value="Genomic_DNA"/>
</dbReference>
<dbReference type="Proteomes" id="UP000015920">
    <property type="component" value="Chromosome"/>
</dbReference>
<accession>T1UB13</accession>
<gene>
    <name evidence="1" type="ORF">HPSA20_1349</name>
</gene>
<organism evidence="1 2">
    <name type="scientific">Helicobacter pylori SouthAfrica20</name>
    <dbReference type="NCBI Taxonomy" id="1352356"/>
    <lineage>
        <taxon>Bacteria</taxon>
        <taxon>Pseudomonadati</taxon>
        <taxon>Campylobacterota</taxon>
        <taxon>Epsilonproteobacteria</taxon>
        <taxon>Campylobacterales</taxon>
        <taxon>Helicobacteraceae</taxon>
        <taxon>Helicobacter</taxon>
    </lineage>
</organism>
<evidence type="ECO:0000313" key="2">
    <source>
        <dbReference type="Proteomes" id="UP000015920"/>
    </source>
</evidence>
<proteinExistence type="predicted"/>
<reference evidence="1 2" key="1">
    <citation type="journal article" date="2013" name="Genome Announc.">
        <title>Genome Sequences of Three hpAfrica2 Strains of Helicobacter pylori.</title>
        <authorList>
            <person name="Duncan S.S."/>
            <person name="Bertoli M.T."/>
            <person name="Kersulyte D."/>
            <person name="Valk P.L."/>
            <person name="Tamma S."/>
            <person name="Segal I."/>
            <person name="McClain M.S."/>
            <person name="Cover T.L."/>
            <person name="Berg D.E."/>
        </authorList>
    </citation>
    <scope>NUCLEOTIDE SEQUENCE [LARGE SCALE GENOMIC DNA]</scope>
    <source>
        <strain evidence="1">SouthAfrica20</strain>
    </source>
</reference>
<dbReference type="PATRIC" id="fig|1352356.3.peg.1312"/>
<dbReference type="AlphaFoldDB" id="T1UB13"/>
<name>T1UB13_HELPX</name>
<sequence length="43" mass="5215">MRFNISIKPNLIQKQAKERYNQKFFRPCSFLVKKGLYNHKENG</sequence>
<dbReference type="KEGG" id="hpys:HPSA20_1349"/>
<protein>
    <submittedName>
        <fullName evidence="1">Uncharacterized protein</fullName>
    </submittedName>
</protein>
<dbReference type="HOGENOM" id="CLU_3118581_0_0_7"/>